<dbReference type="RefSeq" id="WP_114380172.1">
    <property type="nucleotide sequence ID" value="NZ_QPJD01000006.1"/>
</dbReference>
<proteinExistence type="inferred from homology"/>
<keyword evidence="4" id="KW-0046">Antibiotic resistance</keyword>
<evidence type="ECO:0000256" key="4">
    <source>
        <dbReference type="RuleBase" id="RU365031"/>
    </source>
</evidence>
<evidence type="ECO:0000313" key="6">
    <source>
        <dbReference type="Proteomes" id="UP000252415"/>
    </source>
</evidence>
<dbReference type="InterPro" id="IPR028345">
    <property type="entry name" value="Antibiotic_NAT-like"/>
</dbReference>
<evidence type="ECO:0000256" key="3">
    <source>
        <dbReference type="ARBA" id="ARBA00023315"/>
    </source>
</evidence>
<organism evidence="5 6">
    <name type="scientific">Paenibacillus prosopidis</name>
    <dbReference type="NCBI Taxonomy" id="630520"/>
    <lineage>
        <taxon>Bacteria</taxon>
        <taxon>Bacillati</taxon>
        <taxon>Bacillota</taxon>
        <taxon>Bacilli</taxon>
        <taxon>Bacillales</taxon>
        <taxon>Paenibacillaceae</taxon>
        <taxon>Paenibacillus</taxon>
    </lineage>
</organism>
<dbReference type="PANTHER" id="PTHR11104">
    <property type="entry name" value="AMINOGLYCOSIDE N3-ACETYLTRANSFERASE"/>
    <property type="match status" value="1"/>
</dbReference>
<comment type="similarity">
    <text evidence="1 4">Belongs to the antibiotic N-acetyltransferase family.</text>
</comment>
<dbReference type="Proteomes" id="UP000252415">
    <property type="component" value="Unassembled WGS sequence"/>
</dbReference>
<dbReference type="EC" id="2.3.1.-" evidence="4"/>
<protein>
    <recommendedName>
        <fullName evidence="4">Aminoglycoside N(3)-acetyltransferase</fullName>
        <ecNumber evidence="4">2.3.1.-</ecNumber>
    </recommendedName>
</protein>
<sequence>MEEVKGDLITSETLKADFRSLGIIPEMTVILHSSMKALGGWVVGGPVAVILALEDCLASKGTLVMPTQTSDLSDPANWRYPPVRESWWELIRETMPAFDADLIPCRGMGIIPECFRKQKGVVRSNHPQVSFAAWGSQKDHIVANHSLENSLGENSPLARLYEAEGWVLLLGVGHSSNTSIHLAEYRADYAGKTEVNNKAPIFINGQKKWADFKDVNVDSCDFELIGAAFERDTSYTRRGKVANADALLMPVKELVDYAIKWMESNRSS</sequence>
<dbReference type="GO" id="GO:0046677">
    <property type="term" value="P:response to antibiotic"/>
    <property type="evidence" value="ECO:0007669"/>
    <property type="project" value="UniProtKB-KW"/>
</dbReference>
<keyword evidence="2 4" id="KW-0808">Transferase</keyword>
<comment type="catalytic activity">
    <reaction evidence="4">
        <text>a 2-deoxystreptamine antibiotic + acetyl-CoA = an N(3)-acetyl-2-deoxystreptamine antibiotic + CoA + H(+)</text>
        <dbReference type="Rhea" id="RHEA:12665"/>
        <dbReference type="ChEBI" id="CHEBI:15378"/>
        <dbReference type="ChEBI" id="CHEBI:57287"/>
        <dbReference type="ChEBI" id="CHEBI:57288"/>
        <dbReference type="ChEBI" id="CHEBI:57921"/>
        <dbReference type="ChEBI" id="CHEBI:77452"/>
        <dbReference type="EC" id="2.3.1.81"/>
    </reaction>
</comment>
<evidence type="ECO:0000313" key="5">
    <source>
        <dbReference type="EMBL" id="RCW48586.1"/>
    </source>
</evidence>
<dbReference type="InterPro" id="IPR003679">
    <property type="entry name" value="Amioglycoside_AcTrfase"/>
</dbReference>
<gene>
    <name evidence="5" type="ORF">DFP97_106288</name>
</gene>
<dbReference type="Pfam" id="PF02522">
    <property type="entry name" value="Antibiotic_NAT"/>
    <property type="match status" value="1"/>
</dbReference>
<keyword evidence="6" id="KW-1185">Reference proteome</keyword>
<dbReference type="GO" id="GO:0046353">
    <property type="term" value="F:aminoglycoside 3-N-acetyltransferase activity"/>
    <property type="evidence" value="ECO:0007669"/>
    <property type="project" value="UniProtKB-EC"/>
</dbReference>
<evidence type="ECO:0000256" key="2">
    <source>
        <dbReference type="ARBA" id="ARBA00022679"/>
    </source>
</evidence>
<reference evidence="5 6" key="1">
    <citation type="submission" date="2018-07" db="EMBL/GenBank/DDBJ databases">
        <title>Genomic Encyclopedia of Type Strains, Phase III (KMG-III): the genomes of soil and plant-associated and newly described type strains.</title>
        <authorList>
            <person name="Whitman W."/>
        </authorList>
    </citation>
    <scope>NUCLEOTIDE SEQUENCE [LARGE SCALE GENOMIC DNA]</scope>
    <source>
        <strain evidence="5 6">CECT 7506</strain>
    </source>
</reference>
<keyword evidence="3 4" id="KW-0012">Acyltransferase</keyword>
<accession>A0A368W3P8</accession>
<dbReference type="SUPFAM" id="SSF110710">
    <property type="entry name" value="TTHA0583/YokD-like"/>
    <property type="match status" value="1"/>
</dbReference>
<comment type="caution">
    <text evidence="5">The sequence shown here is derived from an EMBL/GenBank/DDBJ whole genome shotgun (WGS) entry which is preliminary data.</text>
</comment>
<evidence type="ECO:0000256" key="1">
    <source>
        <dbReference type="ARBA" id="ARBA00006383"/>
    </source>
</evidence>
<name>A0A368W3P8_9BACL</name>
<dbReference type="AlphaFoldDB" id="A0A368W3P8"/>
<dbReference type="PANTHER" id="PTHR11104:SF0">
    <property type="entry name" value="SPBETA PROPHAGE-DERIVED AMINOGLYCOSIDE N(3')-ACETYLTRANSFERASE-LIKE PROTEIN YOKD"/>
    <property type="match status" value="1"/>
</dbReference>
<dbReference type="OrthoDB" id="7330654at2"/>
<dbReference type="EMBL" id="QPJD01000006">
    <property type="protein sequence ID" value="RCW48586.1"/>
    <property type="molecule type" value="Genomic_DNA"/>
</dbReference>